<accession>A0A0L8IBN2</accession>
<sequence>MITRKFVKRSILFLDGDLAESLVPRVKCLAAFRPSLHSVSKFRRGRLYLSSFRG</sequence>
<organism evidence="1">
    <name type="scientific">Octopus bimaculoides</name>
    <name type="common">California two-spotted octopus</name>
    <dbReference type="NCBI Taxonomy" id="37653"/>
    <lineage>
        <taxon>Eukaryota</taxon>
        <taxon>Metazoa</taxon>
        <taxon>Spiralia</taxon>
        <taxon>Lophotrochozoa</taxon>
        <taxon>Mollusca</taxon>
        <taxon>Cephalopoda</taxon>
        <taxon>Coleoidea</taxon>
        <taxon>Octopodiformes</taxon>
        <taxon>Octopoda</taxon>
        <taxon>Incirrata</taxon>
        <taxon>Octopodidae</taxon>
        <taxon>Octopus</taxon>
    </lineage>
</organism>
<dbReference type="AlphaFoldDB" id="A0A0L8IBN2"/>
<dbReference type="EMBL" id="KQ416059">
    <property type="protein sequence ID" value="KOF98891.1"/>
    <property type="molecule type" value="Genomic_DNA"/>
</dbReference>
<gene>
    <name evidence="1" type="ORF">OCBIM_22022088mg</name>
</gene>
<protein>
    <submittedName>
        <fullName evidence="1">Uncharacterized protein</fullName>
    </submittedName>
</protein>
<reference evidence="1" key="1">
    <citation type="submission" date="2015-07" db="EMBL/GenBank/DDBJ databases">
        <title>MeaNS - Measles Nucleotide Surveillance Program.</title>
        <authorList>
            <person name="Tran T."/>
            <person name="Druce J."/>
        </authorList>
    </citation>
    <scope>NUCLEOTIDE SEQUENCE</scope>
    <source>
        <strain evidence="1">UCB-OBI-ISO-001</strain>
        <tissue evidence="1">Gonad</tissue>
    </source>
</reference>
<proteinExistence type="predicted"/>
<name>A0A0L8IBN2_OCTBM</name>
<evidence type="ECO:0000313" key="1">
    <source>
        <dbReference type="EMBL" id="KOF98891.1"/>
    </source>
</evidence>